<keyword evidence="6" id="KW-0130">Cell adhesion</keyword>
<evidence type="ECO:0000256" key="5">
    <source>
        <dbReference type="ARBA" id="ARBA00022729"/>
    </source>
</evidence>
<evidence type="ECO:0000256" key="11">
    <source>
        <dbReference type="SAM" id="MobiDB-lite"/>
    </source>
</evidence>
<feature type="region of interest" description="Disordered" evidence="11">
    <location>
        <begin position="251"/>
        <end position="276"/>
    </location>
</feature>
<evidence type="ECO:0000256" key="10">
    <source>
        <dbReference type="ARBA" id="ARBA00023180"/>
    </source>
</evidence>
<dbReference type="Gene3D" id="3.40.50.1820">
    <property type="entry name" value="alpha/beta hydrolase"/>
    <property type="match status" value="1"/>
</dbReference>
<evidence type="ECO:0000256" key="9">
    <source>
        <dbReference type="ARBA" id="ARBA00023157"/>
    </source>
</evidence>
<evidence type="ECO:0000313" key="15">
    <source>
        <dbReference type="Proteomes" id="UP000830375"/>
    </source>
</evidence>
<keyword evidence="9" id="KW-1015">Disulfide bond</keyword>
<proteinExistence type="inferred from homology"/>
<dbReference type="Pfam" id="PF00135">
    <property type="entry name" value="COesterase"/>
    <property type="match status" value="2"/>
</dbReference>
<evidence type="ECO:0000256" key="3">
    <source>
        <dbReference type="ARBA" id="ARBA00022475"/>
    </source>
</evidence>
<feature type="region of interest" description="Disordered" evidence="11">
    <location>
        <begin position="955"/>
        <end position="991"/>
    </location>
</feature>
<gene>
    <name evidence="14" type="ORF">H4Q32_003114</name>
</gene>
<dbReference type="InterPro" id="IPR002018">
    <property type="entry name" value="CarbesteraseB"/>
</dbReference>
<keyword evidence="10" id="KW-0325">Glycoprotein</keyword>
<comment type="caution">
    <text evidence="14">The sequence shown here is derived from an EMBL/GenBank/DDBJ whole genome shotgun (WGS) entry which is preliminary data.</text>
</comment>
<organism evidence="14 15">
    <name type="scientific">Labeo rohita</name>
    <name type="common">Indian major carp</name>
    <name type="synonym">Cyprinus rohita</name>
    <dbReference type="NCBI Taxonomy" id="84645"/>
    <lineage>
        <taxon>Eukaryota</taxon>
        <taxon>Metazoa</taxon>
        <taxon>Chordata</taxon>
        <taxon>Craniata</taxon>
        <taxon>Vertebrata</taxon>
        <taxon>Euteleostomi</taxon>
        <taxon>Actinopterygii</taxon>
        <taxon>Neopterygii</taxon>
        <taxon>Teleostei</taxon>
        <taxon>Ostariophysi</taxon>
        <taxon>Cypriniformes</taxon>
        <taxon>Cyprinidae</taxon>
        <taxon>Labeoninae</taxon>
        <taxon>Labeonini</taxon>
        <taxon>Labeo</taxon>
    </lineage>
</organism>
<dbReference type="PRINTS" id="PR01090">
    <property type="entry name" value="NEUROLIGIN"/>
</dbReference>
<dbReference type="InterPro" id="IPR029058">
    <property type="entry name" value="AB_hydrolase_fold"/>
</dbReference>
<dbReference type="Proteomes" id="UP000830375">
    <property type="component" value="Unassembled WGS sequence"/>
</dbReference>
<evidence type="ECO:0000256" key="8">
    <source>
        <dbReference type="ARBA" id="ARBA00023136"/>
    </source>
</evidence>
<evidence type="ECO:0000256" key="7">
    <source>
        <dbReference type="ARBA" id="ARBA00022989"/>
    </source>
</evidence>
<dbReference type="SUPFAM" id="SSF53474">
    <property type="entry name" value="alpha/beta-Hydrolases"/>
    <property type="match status" value="1"/>
</dbReference>
<feature type="compositionally biased region" description="Basic and acidic residues" evidence="11">
    <location>
        <begin position="260"/>
        <end position="276"/>
    </location>
</feature>
<dbReference type="InterPro" id="IPR051093">
    <property type="entry name" value="Neuroligin/BSAL"/>
</dbReference>
<reference evidence="14 15" key="1">
    <citation type="submission" date="2022-01" db="EMBL/GenBank/DDBJ databases">
        <title>A high-quality chromosome-level genome assembly of rohu carp, Labeo rohita.</title>
        <authorList>
            <person name="Arick M.A. II"/>
            <person name="Hsu C.-Y."/>
            <person name="Magbanua Z."/>
            <person name="Pechanova O."/>
            <person name="Grover C."/>
            <person name="Miller E."/>
            <person name="Thrash A."/>
            <person name="Ezzel L."/>
            <person name="Alam S."/>
            <person name="Benzie J."/>
            <person name="Hamilton M."/>
            <person name="Karsi A."/>
            <person name="Lawrence M.L."/>
            <person name="Peterson D.G."/>
        </authorList>
    </citation>
    <scope>NUCLEOTIDE SEQUENCE [LARGE SCALE GENOMIC DNA]</scope>
    <source>
        <strain evidence="15">BAU-BD-2019</strain>
        <tissue evidence="14">Blood</tissue>
    </source>
</reference>
<feature type="region of interest" description="Disordered" evidence="11">
    <location>
        <begin position="894"/>
        <end position="942"/>
    </location>
</feature>
<dbReference type="PANTHER" id="PTHR43903">
    <property type="entry name" value="NEUROLIGIN"/>
    <property type="match status" value="1"/>
</dbReference>
<feature type="compositionally biased region" description="Low complexity" evidence="11">
    <location>
        <begin position="899"/>
        <end position="912"/>
    </location>
</feature>
<comment type="subcellular location">
    <subcellularLocation>
        <location evidence="1">Cell membrane</location>
        <topology evidence="1">Single-pass type I membrane protein</topology>
    </subcellularLocation>
</comment>
<keyword evidence="3" id="KW-1003">Cell membrane</keyword>
<evidence type="ECO:0000313" key="14">
    <source>
        <dbReference type="EMBL" id="KAI2664815.1"/>
    </source>
</evidence>
<keyword evidence="7 12" id="KW-1133">Transmembrane helix</keyword>
<sequence length="1031" mass="115003">MKCPRIVYYPPAIPPLHRSVGATEEEEVEEEEGQDYWYSSLVWFVLRGSVCWKNEQLHLLKSPTNMEHLVVHTWLRRCPLDLPDVNVRVLLRGTMWHTQSATYLPLTHLLCRPLNFALCWLLVWLMWSVSMATALTYQPTVNTALGRLRGMRVAVATEGLGPVDQYLGVPYAAPPVGEKRFMAPDAPSAWSGVRNATRFPPVCPQTVRNAVPDIMMPVWATYNLDTVATYLQEQSEDCLYLNIYVPTQSGTKRTGDMSADTERSEDDGLRDSRDDPRPVMLFIHGGSYMEGTGNIMDGSVLASYGNVIVITLNYRVGILGFLSTGDQAAKGNYGLLDQIQALRWINKNIGYFGGDPGRVTVFGSGIGASCSVTAETAASAAMTTVTSQFPLPRRVCKVCFKEIRANHTPAGILILHHRFASTYSIDNTLILAWHLLFHFLLTFSLLSLGLFHRAIIQSGSALSSWSVNYQPVKYTRLLAERVGCNVLDTQDLVLCMQKRSYRELVEQEIQPARFHVAFGPVIDGDLIPDDPEVLMEQGEFLNYDIMLGVNQGEGFRFVEGVVEPEEGGVSGSDFDFTVSDFVDGLYGYPEGKDTLRETIKFMYTDWADRDNPETRRKTLVAMFTDHQWVEPAVVTADLHARYGSPTFFYAFYHHCQSPMKPPWADAAHGDELPYVFGVPLIGPTELFPCNFSRNDIMLSAVVMTYWTNFAKTGSHPTQPPVNDKTGVSGKLENSHCDLEVGHREHSRYCGRSSAANRFEEVTWAKYSPHDQLYLHIGLKPRVRDHYRATKVAFWKHLVPHLYNLHDMFHYTSTTTRVPPLLTTHSSHSATPRPGGNKPRTPGKQPPQSTARSGPLVIANPRDYSTELSVTIAVGASLLFLNVLAFAALYYRKDKRSRQDTPPQAAPQRQTPPNDLSYTPTSISGGNQEEGSLCDPLRLTPASSPRDYALTLRRSPDDIPLMTPSSVAMTPNSGTMTPNTVTLTPNSVTMTPNTITMSPNSLMGYPSMHPYNTFTHGYNSTSLPHPHSTTRV</sequence>
<name>A0ABQ8MQ36_LABRO</name>
<feature type="transmembrane region" description="Helical" evidence="12">
    <location>
        <begin position="867"/>
        <end position="890"/>
    </location>
</feature>
<comment type="similarity">
    <text evidence="2">Belongs to the type-B carboxylesterase/lipase family.</text>
</comment>
<accession>A0ABQ8MQ36</accession>
<evidence type="ECO:0000259" key="13">
    <source>
        <dbReference type="Pfam" id="PF00135"/>
    </source>
</evidence>
<keyword evidence="4 12" id="KW-0812">Transmembrane</keyword>
<feature type="region of interest" description="Disordered" evidence="11">
    <location>
        <begin position="819"/>
        <end position="855"/>
    </location>
</feature>
<feature type="domain" description="Carboxylesterase type B" evidence="13">
    <location>
        <begin position="138"/>
        <end position="370"/>
    </location>
</feature>
<evidence type="ECO:0000256" key="2">
    <source>
        <dbReference type="ARBA" id="ARBA00005964"/>
    </source>
</evidence>
<feature type="compositionally biased region" description="Polar residues" evidence="11">
    <location>
        <begin position="913"/>
        <end position="929"/>
    </location>
</feature>
<evidence type="ECO:0000256" key="6">
    <source>
        <dbReference type="ARBA" id="ARBA00022889"/>
    </source>
</evidence>
<keyword evidence="5" id="KW-0732">Signal</keyword>
<evidence type="ECO:0000256" key="1">
    <source>
        <dbReference type="ARBA" id="ARBA00004251"/>
    </source>
</evidence>
<keyword evidence="8 12" id="KW-0472">Membrane</keyword>
<feature type="compositionally biased region" description="Polar residues" evidence="11">
    <location>
        <begin position="819"/>
        <end position="829"/>
    </location>
</feature>
<dbReference type="InterPro" id="IPR000460">
    <property type="entry name" value="Nlgn"/>
</dbReference>
<feature type="domain" description="Carboxylesterase type B" evidence="13">
    <location>
        <begin position="440"/>
        <end position="794"/>
    </location>
</feature>
<dbReference type="InterPro" id="IPR019819">
    <property type="entry name" value="Carboxylesterase_B_CS"/>
</dbReference>
<keyword evidence="15" id="KW-1185">Reference proteome</keyword>
<evidence type="ECO:0000256" key="12">
    <source>
        <dbReference type="SAM" id="Phobius"/>
    </source>
</evidence>
<feature type="compositionally biased region" description="Polar residues" evidence="11">
    <location>
        <begin position="962"/>
        <end position="991"/>
    </location>
</feature>
<protein>
    <submittedName>
        <fullName evidence="14">Neuroligin-1</fullName>
    </submittedName>
</protein>
<evidence type="ECO:0000256" key="4">
    <source>
        <dbReference type="ARBA" id="ARBA00022692"/>
    </source>
</evidence>
<dbReference type="PROSITE" id="PS00941">
    <property type="entry name" value="CARBOXYLESTERASE_B_2"/>
    <property type="match status" value="1"/>
</dbReference>
<dbReference type="EMBL" id="JACTAM010000005">
    <property type="protein sequence ID" value="KAI2664815.1"/>
    <property type="molecule type" value="Genomic_DNA"/>
</dbReference>